<evidence type="ECO:0000256" key="4">
    <source>
        <dbReference type="ARBA" id="ARBA00022692"/>
    </source>
</evidence>
<keyword evidence="11" id="KW-0479">Metal-binding</keyword>
<dbReference type="PANTHER" id="PTHR28259:SF1">
    <property type="entry name" value="FLUORIDE EXPORT PROTEIN 1-RELATED"/>
    <property type="match status" value="1"/>
</dbReference>
<proteinExistence type="inferred from homology"/>
<reference evidence="12 13" key="1">
    <citation type="submission" date="2020-02" db="EMBL/GenBank/DDBJ databases">
        <title>Balneolaceae bacterium YR4-1, complete genome.</title>
        <authorList>
            <person name="Li Y."/>
            <person name="Wu S."/>
        </authorList>
    </citation>
    <scope>NUCLEOTIDE SEQUENCE [LARGE SCALE GENOMIC DNA]</scope>
    <source>
        <strain evidence="12 13">YR4-1</strain>
    </source>
</reference>
<feature type="binding site" evidence="11">
    <location>
        <position position="75"/>
    </location>
    <ligand>
        <name>Na(+)</name>
        <dbReference type="ChEBI" id="CHEBI:29101"/>
        <note>structural</note>
    </ligand>
</feature>
<dbReference type="PANTHER" id="PTHR28259">
    <property type="entry name" value="FLUORIDE EXPORT PROTEIN 1-RELATED"/>
    <property type="match status" value="1"/>
</dbReference>
<evidence type="ECO:0000256" key="9">
    <source>
        <dbReference type="ARBA" id="ARBA00035120"/>
    </source>
</evidence>
<evidence type="ECO:0000256" key="1">
    <source>
        <dbReference type="ARBA" id="ARBA00004651"/>
    </source>
</evidence>
<feature type="transmembrane region" description="Helical" evidence="11">
    <location>
        <begin position="35"/>
        <end position="55"/>
    </location>
</feature>
<evidence type="ECO:0000256" key="6">
    <source>
        <dbReference type="ARBA" id="ARBA00023065"/>
    </source>
</evidence>
<dbReference type="Proteomes" id="UP000473278">
    <property type="component" value="Unassembled WGS sequence"/>
</dbReference>
<comment type="similarity">
    <text evidence="9 11">Belongs to the fluoride channel Fluc/FEX (TC 1.A.43) family.</text>
</comment>
<dbReference type="NCBIfam" id="TIGR00494">
    <property type="entry name" value="crcB"/>
    <property type="match status" value="1"/>
</dbReference>
<keyword evidence="6 11" id="KW-0406">Ion transport</keyword>
<keyword evidence="7 11" id="KW-0472">Membrane</keyword>
<dbReference type="Pfam" id="PF02537">
    <property type="entry name" value="CRCB"/>
    <property type="match status" value="1"/>
</dbReference>
<keyword evidence="5 11" id="KW-1133">Transmembrane helix</keyword>
<organism evidence="12 13">
    <name type="scientific">Halalkalibaculum roseum</name>
    <dbReference type="NCBI Taxonomy" id="2709311"/>
    <lineage>
        <taxon>Bacteria</taxon>
        <taxon>Pseudomonadati</taxon>
        <taxon>Balneolota</taxon>
        <taxon>Balneolia</taxon>
        <taxon>Balneolales</taxon>
        <taxon>Balneolaceae</taxon>
        <taxon>Halalkalibaculum</taxon>
    </lineage>
</organism>
<dbReference type="GO" id="GO:0005886">
    <property type="term" value="C:plasma membrane"/>
    <property type="evidence" value="ECO:0007669"/>
    <property type="project" value="UniProtKB-SubCell"/>
</dbReference>
<feature type="transmembrane region" description="Helical" evidence="11">
    <location>
        <begin position="100"/>
        <end position="121"/>
    </location>
</feature>
<keyword evidence="8 11" id="KW-0407">Ion channel</keyword>
<comment type="subcellular location">
    <subcellularLocation>
        <location evidence="1 11">Cell membrane</location>
        <topology evidence="1 11">Multi-pass membrane protein</topology>
    </subcellularLocation>
</comment>
<gene>
    <name evidence="11 12" type="primary">crcB</name>
    <name evidence="11" type="synonym">fluC</name>
    <name evidence="12" type="ORF">G3570_02775</name>
</gene>
<comment type="function">
    <text evidence="11">Fluoride-specific ion channel. Important for reducing fluoride concentration in the cell, thus reducing its toxicity.</text>
</comment>
<protein>
    <recommendedName>
        <fullName evidence="11">Fluoride-specific ion channel FluC</fullName>
    </recommendedName>
</protein>
<sequence length="127" mass="13900">MIKTLLLIGTGGFAGSVSRYLLTKLISTKWPMAFPWGTFGVNILGCFLIGIVMGLSFQSAMSTQTRLLLATGFCGGFTTFSTYSLEIFELYQRGEAGISMLYLFSSIVVGFMSVGLGLWLVKVFYQN</sequence>
<evidence type="ECO:0000313" key="12">
    <source>
        <dbReference type="EMBL" id="NGP75541.1"/>
    </source>
</evidence>
<dbReference type="RefSeq" id="WP_165138931.1">
    <property type="nucleotide sequence ID" value="NZ_JAALLT010000001.1"/>
</dbReference>
<evidence type="ECO:0000256" key="10">
    <source>
        <dbReference type="ARBA" id="ARBA00035585"/>
    </source>
</evidence>
<dbReference type="InterPro" id="IPR003691">
    <property type="entry name" value="FluC"/>
</dbReference>
<keyword evidence="4 11" id="KW-0812">Transmembrane</keyword>
<dbReference type="EMBL" id="JAALLT010000001">
    <property type="protein sequence ID" value="NGP75541.1"/>
    <property type="molecule type" value="Genomic_DNA"/>
</dbReference>
<name>A0A6M1SJR6_9BACT</name>
<dbReference type="GO" id="GO:0062054">
    <property type="term" value="F:fluoride channel activity"/>
    <property type="evidence" value="ECO:0007669"/>
    <property type="project" value="UniProtKB-UniRule"/>
</dbReference>
<evidence type="ECO:0000256" key="2">
    <source>
        <dbReference type="ARBA" id="ARBA00022475"/>
    </source>
</evidence>
<evidence type="ECO:0000256" key="5">
    <source>
        <dbReference type="ARBA" id="ARBA00022989"/>
    </source>
</evidence>
<evidence type="ECO:0000256" key="8">
    <source>
        <dbReference type="ARBA" id="ARBA00023303"/>
    </source>
</evidence>
<keyword evidence="11" id="KW-0813">Transport</keyword>
<dbReference type="AlphaFoldDB" id="A0A6M1SJR6"/>
<evidence type="ECO:0000256" key="11">
    <source>
        <dbReference type="HAMAP-Rule" id="MF_00454"/>
    </source>
</evidence>
<dbReference type="GO" id="GO:0140114">
    <property type="term" value="P:cellular detoxification of fluoride"/>
    <property type="evidence" value="ECO:0007669"/>
    <property type="project" value="UniProtKB-UniRule"/>
</dbReference>
<keyword evidence="2 11" id="KW-1003">Cell membrane</keyword>
<comment type="activity regulation">
    <text evidence="11">Na(+) is not transported, but it plays an essential structural role and its presence is essential for fluoride channel function.</text>
</comment>
<accession>A0A6M1SJR6</accession>
<keyword evidence="11" id="KW-0915">Sodium</keyword>
<evidence type="ECO:0000256" key="7">
    <source>
        <dbReference type="ARBA" id="ARBA00023136"/>
    </source>
</evidence>
<dbReference type="HAMAP" id="MF_00454">
    <property type="entry name" value="FluC"/>
    <property type="match status" value="1"/>
</dbReference>
<evidence type="ECO:0000313" key="13">
    <source>
        <dbReference type="Proteomes" id="UP000473278"/>
    </source>
</evidence>
<feature type="transmembrane region" description="Helical" evidence="11">
    <location>
        <begin position="67"/>
        <end position="88"/>
    </location>
</feature>
<comment type="caution">
    <text evidence="12">The sequence shown here is derived from an EMBL/GenBank/DDBJ whole genome shotgun (WGS) entry which is preliminary data.</text>
</comment>
<dbReference type="GO" id="GO:0046872">
    <property type="term" value="F:metal ion binding"/>
    <property type="evidence" value="ECO:0007669"/>
    <property type="project" value="UniProtKB-KW"/>
</dbReference>
<evidence type="ECO:0000256" key="3">
    <source>
        <dbReference type="ARBA" id="ARBA00022519"/>
    </source>
</evidence>
<feature type="binding site" evidence="11">
    <location>
        <position position="78"/>
    </location>
    <ligand>
        <name>Na(+)</name>
        <dbReference type="ChEBI" id="CHEBI:29101"/>
        <note>structural</note>
    </ligand>
</feature>
<keyword evidence="13" id="KW-1185">Reference proteome</keyword>
<keyword evidence="3" id="KW-0997">Cell inner membrane</keyword>
<comment type="catalytic activity">
    <reaction evidence="10">
        <text>fluoride(in) = fluoride(out)</text>
        <dbReference type="Rhea" id="RHEA:76159"/>
        <dbReference type="ChEBI" id="CHEBI:17051"/>
    </reaction>
    <physiologicalReaction direction="left-to-right" evidence="10">
        <dbReference type="Rhea" id="RHEA:76160"/>
    </physiologicalReaction>
</comment>